<keyword evidence="5 10" id="KW-0863">Zinc-finger</keyword>
<feature type="compositionally biased region" description="Pro residues" evidence="13">
    <location>
        <begin position="608"/>
        <end position="650"/>
    </location>
</feature>
<gene>
    <name evidence="15" type="ORF">QTG54_000162</name>
</gene>
<dbReference type="GO" id="GO:0003729">
    <property type="term" value="F:mRNA binding"/>
    <property type="evidence" value="ECO:0007669"/>
    <property type="project" value="TreeGrafter"/>
</dbReference>
<organism evidence="15 16">
    <name type="scientific">Skeletonema marinoi</name>
    <dbReference type="NCBI Taxonomy" id="267567"/>
    <lineage>
        <taxon>Eukaryota</taxon>
        <taxon>Sar</taxon>
        <taxon>Stramenopiles</taxon>
        <taxon>Ochrophyta</taxon>
        <taxon>Bacillariophyta</taxon>
        <taxon>Coscinodiscophyceae</taxon>
        <taxon>Thalassiosirophycidae</taxon>
        <taxon>Thalassiosirales</taxon>
        <taxon>Skeletonemataceae</taxon>
        <taxon>Skeletonema</taxon>
        <taxon>Skeletonema marinoi-dohrnii complex</taxon>
    </lineage>
</organism>
<name>A0AAD8YKS7_9STRA</name>
<dbReference type="InterPro" id="IPR032570">
    <property type="entry name" value="SF1-HH"/>
</dbReference>
<dbReference type="PROSITE" id="PS50158">
    <property type="entry name" value="ZF_CCHC"/>
    <property type="match status" value="1"/>
</dbReference>
<dbReference type="InterPro" id="IPR045071">
    <property type="entry name" value="BBP-like"/>
</dbReference>
<comment type="caution">
    <text evidence="15">The sequence shown here is derived from an EMBL/GenBank/DDBJ whole genome shotgun (WGS) entry which is preliminary data.</text>
</comment>
<dbReference type="Gene3D" id="6.10.140.1790">
    <property type="match status" value="1"/>
</dbReference>
<evidence type="ECO:0000256" key="8">
    <source>
        <dbReference type="ARBA" id="ARBA00023187"/>
    </source>
</evidence>
<dbReference type="InterPro" id="IPR036875">
    <property type="entry name" value="Znf_CCHC_sf"/>
</dbReference>
<keyword evidence="3 12" id="KW-0507">mRNA processing</keyword>
<dbReference type="PROSITE" id="PS50084">
    <property type="entry name" value="KH_TYPE_1"/>
    <property type="match status" value="1"/>
</dbReference>
<evidence type="ECO:0000256" key="5">
    <source>
        <dbReference type="ARBA" id="ARBA00022771"/>
    </source>
</evidence>
<evidence type="ECO:0000256" key="13">
    <source>
        <dbReference type="SAM" id="MobiDB-lite"/>
    </source>
</evidence>
<dbReference type="GO" id="GO:0000398">
    <property type="term" value="P:mRNA splicing, via spliceosome"/>
    <property type="evidence" value="ECO:0007669"/>
    <property type="project" value="UniProtKB-UniRule"/>
</dbReference>
<evidence type="ECO:0000256" key="7">
    <source>
        <dbReference type="ARBA" id="ARBA00022884"/>
    </source>
</evidence>
<evidence type="ECO:0000256" key="2">
    <source>
        <dbReference type="ARBA" id="ARBA00010382"/>
    </source>
</evidence>
<evidence type="ECO:0000313" key="15">
    <source>
        <dbReference type="EMBL" id="KAK1748223.1"/>
    </source>
</evidence>
<dbReference type="InterPro" id="IPR036612">
    <property type="entry name" value="KH_dom_type_1_sf"/>
</dbReference>
<feature type="compositionally biased region" description="Basic and acidic residues" evidence="13">
    <location>
        <begin position="219"/>
        <end position="233"/>
    </location>
</feature>
<proteinExistence type="inferred from homology"/>
<evidence type="ECO:0000256" key="11">
    <source>
        <dbReference type="PROSITE-ProRule" id="PRU00117"/>
    </source>
</evidence>
<dbReference type="GO" id="GO:0048024">
    <property type="term" value="P:regulation of mRNA splicing, via spliceosome"/>
    <property type="evidence" value="ECO:0007669"/>
    <property type="project" value="TreeGrafter"/>
</dbReference>
<evidence type="ECO:0000256" key="4">
    <source>
        <dbReference type="ARBA" id="ARBA00022723"/>
    </source>
</evidence>
<keyword evidence="6 12" id="KW-0862">Zinc</keyword>
<dbReference type="InterPro" id="IPR047086">
    <property type="entry name" value="SF1-HH_sf"/>
</dbReference>
<dbReference type="Gene3D" id="4.10.60.10">
    <property type="entry name" value="Zinc finger, CCHC-type"/>
    <property type="match status" value="1"/>
</dbReference>
<dbReference type="SUPFAM" id="SSF57756">
    <property type="entry name" value="Retrovirus zinc finger-like domains"/>
    <property type="match status" value="1"/>
</dbReference>
<feature type="region of interest" description="Disordered" evidence="13">
    <location>
        <begin position="89"/>
        <end position="149"/>
    </location>
</feature>
<dbReference type="SMART" id="SM00322">
    <property type="entry name" value="KH"/>
    <property type="match status" value="1"/>
</dbReference>
<evidence type="ECO:0000256" key="3">
    <source>
        <dbReference type="ARBA" id="ARBA00022664"/>
    </source>
</evidence>
<dbReference type="SMART" id="SM00343">
    <property type="entry name" value="ZnF_C2HC"/>
    <property type="match status" value="2"/>
</dbReference>
<dbReference type="GO" id="GO:0008270">
    <property type="term" value="F:zinc ion binding"/>
    <property type="evidence" value="ECO:0007669"/>
    <property type="project" value="UniProtKB-UniRule"/>
</dbReference>
<reference evidence="15" key="1">
    <citation type="submission" date="2023-06" db="EMBL/GenBank/DDBJ databases">
        <title>Survivors Of The Sea: Transcriptome response of Skeletonema marinoi to long-term dormancy.</title>
        <authorList>
            <person name="Pinder M.I.M."/>
            <person name="Kourtchenko O."/>
            <person name="Robertson E.K."/>
            <person name="Larsson T."/>
            <person name="Maumus F."/>
            <person name="Osuna-Cruz C.M."/>
            <person name="Vancaester E."/>
            <person name="Stenow R."/>
            <person name="Vandepoele K."/>
            <person name="Ploug H."/>
            <person name="Bruchert V."/>
            <person name="Godhe A."/>
            <person name="Topel M."/>
        </authorList>
    </citation>
    <scope>NUCLEOTIDE SEQUENCE</scope>
    <source>
        <strain evidence="15">R05AC</strain>
    </source>
</reference>
<feature type="domain" description="CCHC-type" evidence="14">
    <location>
        <begin position="408"/>
        <end position="423"/>
    </location>
</feature>
<evidence type="ECO:0000313" key="16">
    <source>
        <dbReference type="Proteomes" id="UP001224775"/>
    </source>
</evidence>
<dbReference type="Proteomes" id="UP001224775">
    <property type="component" value="Unassembled WGS sequence"/>
</dbReference>
<feature type="region of interest" description="Disordered" evidence="13">
    <location>
        <begin position="593"/>
        <end position="739"/>
    </location>
</feature>
<keyword evidence="16" id="KW-1185">Reference proteome</keyword>
<dbReference type="CDD" id="cd02395">
    <property type="entry name" value="KH-I_BBP"/>
    <property type="match status" value="1"/>
</dbReference>
<evidence type="ECO:0000256" key="6">
    <source>
        <dbReference type="ARBA" id="ARBA00022833"/>
    </source>
</evidence>
<keyword evidence="12" id="KW-0747">Spliceosome</keyword>
<dbReference type="InterPro" id="IPR055256">
    <property type="entry name" value="KH_1_KHDC4/BBP-like"/>
</dbReference>
<feature type="compositionally biased region" description="Low complexity" evidence="13">
    <location>
        <begin position="666"/>
        <end position="703"/>
    </location>
</feature>
<dbReference type="PANTHER" id="PTHR11208">
    <property type="entry name" value="RNA-BINDING PROTEIN RELATED"/>
    <property type="match status" value="1"/>
</dbReference>
<dbReference type="Pfam" id="PF16275">
    <property type="entry name" value="SF1-HH"/>
    <property type="match status" value="1"/>
</dbReference>
<dbReference type="PANTHER" id="PTHR11208:SF45">
    <property type="entry name" value="SPLICING FACTOR 1"/>
    <property type="match status" value="1"/>
</dbReference>
<dbReference type="Gene3D" id="3.30.1370.10">
    <property type="entry name" value="K Homology domain, type 1"/>
    <property type="match status" value="1"/>
</dbReference>
<evidence type="ECO:0000259" key="14">
    <source>
        <dbReference type="PROSITE" id="PS50158"/>
    </source>
</evidence>
<evidence type="ECO:0000256" key="12">
    <source>
        <dbReference type="RuleBase" id="RU367126"/>
    </source>
</evidence>
<keyword evidence="7 11" id="KW-0694">RNA-binding</keyword>
<keyword evidence="8 12" id="KW-0508">mRNA splicing</keyword>
<dbReference type="GO" id="GO:0005681">
    <property type="term" value="C:spliceosomal complex"/>
    <property type="evidence" value="ECO:0007669"/>
    <property type="project" value="UniProtKB-KW"/>
</dbReference>
<comment type="similarity">
    <text evidence="2 12">Belongs to the BBP/SF1 family.</text>
</comment>
<keyword evidence="4 12" id="KW-0479">Metal-binding</keyword>
<dbReference type="EMBL" id="JATAAI010000001">
    <property type="protein sequence ID" value="KAK1748223.1"/>
    <property type="molecule type" value="Genomic_DNA"/>
</dbReference>
<feature type="region of interest" description="Disordered" evidence="13">
    <location>
        <begin position="218"/>
        <end position="253"/>
    </location>
</feature>
<comment type="subcellular location">
    <subcellularLocation>
        <location evidence="1 12">Nucleus</location>
    </subcellularLocation>
</comment>
<keyword evidence="9 12" id="KW-0539">Nucleus</keyword>
<dbReference type="GO" id="GO:0045131">
    <property type="term" value="F:pre-mRNA branch point binding"/>
    <property type="evidence" value="ECO:0007669"/>
    <property type="project" value="UniProtKB-UniRule"/>
</dbReference>
<sequence length="739" mass="78412">MASTTTSNNSGQNAEEAAELMATMRAEHIPMKTWYNHPQHASNLSQLHLLYGSQFPSFWQDLVRWGGWKEVRREYLRFTENGNKFAVNTAASSSSGKRSRWAEEQPPAASSSTSLGGQQQPQPRERKRKSRWGRDPTPKPVNGAPPLANTASSVPAAVINDPVMAALGLTAPPNTSTQSSFTAAYGGALLSSNNNSPELQALQLRLRKANARLTNLESEASRIDALPHTHPDRSPSPPPIYGPDGTRKNTRANRWKEKYTEERAECLERIMELKGMRAPGFLTKRKRSRKIRIPVEDHPTYNFIGLIIGPRGKTQKDMEGKTGCKIAIRGKGSVKEGAKGRRNGVPLEGEDEPLHVVITGDDPAAIDAAAEMIESMLVVIDDEKNVHKQNQLRELALLNGTLKDEEWCNLCGEKGHRNFECPKRFSAASSGVGSGLQIKCAICGDTSHPTRDCKMVKSDGGGGGEDMVNKERQLDSDYSAFMAELDGKSAPAAAAAGENGTTTICQPVAAAASTAGESVLTILQPARVVKPGETNNESLAPVPTAPAGVNSFVTTISAAAPVVTTISAAAPVPAAPPATTGVTTISSATTGVTTISSTAPVPATGDLPPMPTSLPPPPPGLPPPPPTGANPPMSFPPPPVGLPPPPPPPHGYGGAGFPPPPPQYPPQQYQQYQGGGSYPYQYQQPPGGYPQQNGQQQQSQQQQWGGGSGWDQNGYYGNHASEGGGGGAGGFNWWENTGD</sequence>
<evidence type="ECO:0000256" key="9">
    <source>
        <dbReference type="ARBA" id="ARBA00023242"/>
    </source>
</evidence>
<accession>A0AAD8YKS7</accession>
<dbReference type="InterPro" id="IPR001878">
    <property type="entry name" value="Znf_CCHC"/>
</dbReference>
<dbReference type="SUPFAM" id="SSF54791">
    <property type="entry name" value="Eukaryotic type KH-domain (KH-domain type I)"/>
    <property type="match status" value="1"/>
</dbReference>
<evidence type="ECO:0000256" key="10">
    <source>
        <dbReference type="PROSITE-ProRule" id="PRU00047"/>
    </source>
</evidence>
<evidence type="ECO:0000256" key="1">
    <source>
        <dbReference type="ARBA" id="ARBA00004123"/>
    </source>
</evidence>
<protein>
    <recommendedName>
        <fullName evidence="12">Branchpoint-bridging protein</fullName>
    </recommendedName>
</protein>
<dbReference type="AlphaFoldDB" id="A0AAD8YKS7"/>
<dbReference type="Pfam" id="PF22675">
    <property type="entry name" value="KH-I_KHDC4-BBP"/>
    <property type="match status" value="1"/>
</dbReference>
<comment type="function">
    <text evidence="12">Necessary for the splicing of pre-mRNA. Has a role in the recognition of the branch site (5'-UACUAAC-3'), the pyrimidine tract and the 3'-splice site at the 3'-end of introns.</text>
</comment>
<dbReference type="InterPro" id="IPR004087">
    <property type="entry name" value="KH_dom"/>
</dbReference>